<evidence type="ECO:0000256" key="11">
    <source>
        <dbReference type="ARBA" id="ARBA00023014"/>
    </source>
</evidence>
<dbReference type="eggNOG" id="COG0635">
    <property type="taxonomic scope" value="Bacteria"/>
</dbReference>
<dbReference type="HOGENOM" id="CLU_027579_3_0_7"/>
<dbReference type="InterPro" id="IPR004558">
    <property type="entry name" value="Coprogen_oxidase_HemN"/>
</dbReference>
<keyword evidence="19" id="KW-1185">Reference proteome</keyword>
<feature type="binding site" evidence="16">
    <location>
        <position position="61"/>
    </location>
    <ligand>
        <name>[4Fe-4S] cluster</name>
        <dbReference type="ChEBI" id="CHEBI:49883"/>
        <note>4Fe-4S-S-AdoMet</note>
    </ligand>
</feature>
<keyword evidence="10 14" id="KW-0408">Iron</keyword>
<evidence type="ECO:0000256" key="13">
    <source>
        <dbReference type="ARBA" id="ARBA00048321"/>
    </source>
</evidence>
<evidence type="ECO:0000313" key="19">
    <source>
        <dbReference type="Proteomes" id="UP000012040"/>
    </source>
</evidence>
<evidence type="ECO:0000256" key="10">
    <source>
        <dbReference type="ARBA" id="ARBA00023004"/>
    </source>
</evidence>
<name>M4V902_9BACT</name>
<feature type="binding site" evidence="16">
    <location>
        <position position="64"/>
    </location>
    <ligand>
        <name>[4Fe-4S] cluster</name>
        <dbReference type="ChEBI" id="CHEBI:49883"/>
        <note>4Fe-4S-S-AdoMet</note>
    </ligand>
</feature>
<evidence type="ECO:0000256" key="15">
    <source>
        <dbReference type="PIRSR" id="PIRSR000167-1"/>
    </source>
</evidence>
<feature type="binding site" evidence="15">
    <location>
        <position position="170"/>
    </location>
    <ligand>
        <name>S-adenosyl-L-methionine</name>
        <dbReference type="ChEBI" id="CHEBI:59789"/>
        <label>2</label>
    </ligand>
</feature>
<dbReference type="KEGG" id="bex:A11Q_1671"/>
<comment type="pathway">
    <text evidence="2 14">Porphyrin-containing compound metabolism; protoporphyrin-IX biosynthesis; protoporphyrinogen-IX from coproporphyrinogen-III (AdoMet route): step 1/1.</text>
</comment>
<dbReference type="InterPro" id="IPR006638">
    <property type="entry name" value="Elp3/MiaA/NifB-like_rSAM"/>
</dbReference>
<comment type="similarity">
    <text evidence="3 14">Belongs to the anaerobic coproporphyrinogen-III oxidase family.</text>
</comment>
<keyword evidence="8 14" id="KW-0479">Metal-binding</keyword>
<feature type="binding site" evidence="15">
    <location>
        <begin position="111"/>
        <end position="112"/>
    </location>
    <ligand>
        <name>S-adenosyl-L-methionine</name>
        <dbReference type="ChEBI" id="CHEBI:59789"/>
        <label>2</label>
    </ligand>
</feature>
<comment type="subunit">
    <text evidence="4">Monomer.</text>
</comment>
<dbReference type="SFLD" id="SFLDS00029">
    <property type="entry name" value="Radical_SAM"/>
    <property type="match status" value="1"/>
</dbReference>
<evidence type="ECO:0000256" key="5">
    <source>
        <dbReference type="ARBA" id="ARBA00022485"/>
    </source>
</evidence>
<evidence type="ECO:0000256" key="9">
    <source>
        <dbReference type="ARBA" id="ARBA00023002"/>
    </source>
</evidence>
<dbReference type="Gene3D" id="1.10.10.920">
    <property type="match status" value="1"/>
</dbReference>
<dbReference type="SFLD" id="SFLDG01082">
    <property type="entry name" value="B12-binding_domain_containing"/>
    <property type="match status" value="1"/>
</dbReference>
<keyword evidence="7 14" id="KW-0949">S-adenosyl-L-methionine</keyword>
<evidence type="ECO:0000313" key="18">
    <source>
        <dbReference type="EMBL" id="AGH95887.1"/>
    </source>
</evidence>
<dbReference type="GO" id="GO:0004109">
    <property type="term" value="F:coproporphyrinogen oxidase activity"/>
    <property type="evidence" value="ECO:0007669"/>
    <property type="project" value="InterPro"/>
</dbReference>
<evidence type="ECO:0000259" key="17">
    <source>
        <dbReference type="PROSITE" id="PS51918"/>
    </source>
</evidence>
<dbReference type="SMART" id="SM00729">
    <property type="entry name" value="Elp3"/>
    <property type="match status" value="1"/>
</dbReference>
<evidence type="ECO:0000256" key="16">
    <source>
        <dbReference type="PIRSR" id="PIRSR000167-2"/>
    </source>
</evidence>
<evidence type="ECO:0000256" key="1">
    <source>
        <dbReference type="ARBA" id="ARBA00004496"/>
    </source>
</evidence>
<dbReference type="GO" id="GO:0051989">
    <property type="term" value="F:coproporphyrinogen dehydrogenase activity"/>
    <property type="evidence" value="ECO:0007669"/>
    <property type="project" value="UniProtKB-EC"/>
</dbReference>
<dbReference type="Pfam" id="PF04055">
    <property type="entry name" value="Radical_SAM"/>
    <property type="match status" value="1"/>
</dbReference>
<evidence type="ECO:0000256" key="6">
    <source>
        <dbReference type="ARBA" id="ARBA00022490"/>
    </source>
</evidence>
<sequence>MNHLFAKYDIPAPRYTSYPTVPYWEEAPSTDLWIEHLKQTLSDSQSSWAMYMHVPYCESLCTFCGCNTIITKDHRREEPYAELILKEWQTYLSQVPALGQKALKHLHIGGGTPTFLSPENLVKLLKPILSQVKLADNFEGSIEVDPRRTTTEQLIVLKELGFDRVSLGVQDFNPEVQRLVNRIQPYEITEKITSEARRLGYRSVNFDLIYGLAKQTPETMLDTVQKTVQLRPDRIALYSFALVPWIKPAQRLFKDEDLPTGKAKRDLYELARRELIAAGYVEVGMDHFALPTDSLSQALLQKKLHRNFMGYTDQKTDLLLGLGVSSISETPYSFHQNEKVFATYQQRVEQQDIPTHRGHILSEEDRSRRVQILQFMTNGTVELDQEQKQAAEDFLKEMILDDLVQINGLQLQMTEKGKPFLRNACLFFDERLKRQKPQTQVFSKSL</sequence>
<comment type="subcellular location">
    <subcellularLocation>
        <location evidence="1 14">Cytoplasm</location>
    </subcellularLocation>
</comment>
<dbReference type="AlphaFoldDB" id="M4V902"/>
<dbReference type="PROSITE" id="PS51918">
    <property type="entry name" value="RADICAL_SAM"/>
    <property type="match status" value="1"/>
</dbReference>
<feature type="binding site" evidence="15">
    <location>
        <position position="51"/>
    </location>
    <ligand>
        <name>S-adenosyl-L-methionine</name>
        <dbReference type="ChEBI" id="CHEBI:59789"/>
        <label>1</label>
    </ligand>
</feature>
<dbReference type="CDD" id="cd01335">
    <property type="entry name" value="Radical_SAM"/>
    <property type="match status" value="1"/>
</dbReference>
<dbReference type="InterPro" id="IPR058240">
    <property type="entry name" value="rSAM_sf"/>
</dbReference>
<dbReference type="GO" id="GO:0046872">
    <property type="term" value="F:metal ion binding"/>
    <property type="evidence" value="ECO:0007669"/>
    <property type="project" value="UniProtKB-KW"/>
</dbReference>
<dbReference type="Proteomes" id="UP000012040">
    <property type="component" value="Chromosome"/>
</dbReference>
<proteinExistence type="inferred from homology"/>
<feature type="binding site" evidence="15">
    <location>
        <position position="327"/>
    </location>
    <ligand>
        <name>S-adenosyl-L-methionine</name>
        <dbReference type="ChEBI" id="CHEBI:59789"/>
        <label>1</label>
    </ligand>
</feature>
<keyword evidence="5 14" id="KW-0004">4Fe-4S</keyword>
<dbReference type="GO" id="GO:0006782">
    <property type="term" value="P:protoporphyrinogen IX biosynthetic process"/>
    <property type="evidence" value="ECO:0007669"/>
    <property type="project" value="UniProtKB-UniPathway"/>
</dbReference>
<evidence type="ECO:0000256" key="4">
    <source>
        <dbReference type="ARBA" id="ARBA00011245"/>
    </source>
</evidence>
<dbReference type="STRING" id="1184267.A11Q_1671"/>
<feature type="domain" description="Radical SAM core" evidence="17">
    <location>
        <begin position="42"/>
        <end position="278"/>
    </location>
</feature>
<keyword evidence="9 14" id="KW-0560">Oxidoreductase</keyword>
<feature type="binding site" evidence="15">
    <location>
        <position position="182"/>
    </location>
    <ligand>
        <name>S-adenosyl-L-methionine</name>
        <dbReference type="ChEBI" id="CHEBI:59789"/>
        <label>2</label>
    </ligand>
</feature>
<accession>M4V902</accession>
<dbReference type="PANTHER" id="PTHR13932">
    <property type="entry name" value="COPROPORPHYRINIGEN III OXIDASE"/>
    <property type="match status" value="1"/>
</dbReference>
<evidence type="ECO:0000256" key="12">
    <source>
        <dbReference type="ARBA" id="ARBA00023244"/>
    </source>
</evidence>
<dbReference type="PATRIC" id="fig|1184267.3.peg.1692"/>
<evidence type="ECO:0000256" key="3">
    <source>
        <dbReference type="ARBA" id="ARBA00005493"/>
    </source>
</evidence>
<evidence type="ECO:0000256" key="2">
    <source>
        <dbReference type="ARBA" id="ARBA00004785"/>
    </source>
</evidence>
<feature type="binding site" evidence="15">
    <location>
        <begin position="63"/>
        <end position="65"/>
    </location>
    <ligand>
        <name>S-adenosyl-L-methionine</name>
        <dbReference type="ChEBI" id="CHEBI:59789"/>
        <label>2</label>
    </ligand>
</feature>
<dbReference type="UniPathway" id="UPA00251">
    <property type="reaction ID" value="UER00323"/>
</dbReference>
<dbReference type="EMBL" id="CP003537">
    <property type="protein sequence ID" value="AGH95887.1"/>
    <property type="molecule type" value="Genomic_DNA"/>
</dbReference>
<feature type="binding site" evidence="15">
    <location>
        <position position="207"/>
    </location>
    <ligand>
        <name>S-adenosyl-L-methionine</name>
        <dbReference type="ChEBI" id="CHEBI:59789"/>
        <label>2</label>
    </ligand>
</feature>
<dbReference type="InterPro" id="IPR013785">
    <property type="entry name" value="Aldolase_TIM"/>
</dbReference>
<dbReference type="InterPro" id="IPR034505">
    <property type="entry name" value="Coproporphyrinogen-III_oxidase"/>
</dbReference>
<organism evidence="18 19">
    <name type="scientific">Pseudobdellovibrio exovorus JSS</name>
    <dbReference type="NCBI Taxonomy" id="1184267"/>
    <lineage>
        <taxon>Bacteria</taxon>
        <taxon>Pseudomonadati</taxon>
        <taxon>Bdellovibrionota</taxon>
        <taxon>Bdellovibrionia</taxon>
        <taxon>Bdellovibrionales</taxon>
        <taxon>Pseudobdellovibrionaceae</taxon>
        <taxon>Pseudobdellovibrio</taxon>
    </lineage>
</organism>
<keyword evidence="12 14" id="KW-0627">Porphyrin biosynthesis</keyword>
<dbReference type="InterPro" id="IPR007197">
    <property type="entry name" value="rSAM"/>
</dbReference>
<feature type="binding site" evidence="15">
    <location>
        <position position="241"/>
    </location>
    <ligand>
        <name>S-adenosyl-L-methionine</name>
        <dbReference type="ChEBI" id="CHEBI:59789"/>
        <label>2</label>
    </ligand>
</feature>
<comment type="cofactor">
    <cofactor evidence="14 16">
        <name>[4Fe-4S] cluster</name>
        <dbReference type="ChEBI" id="CHEBI:49883"/>
    </cofactor>
    <text evidence="14 16">Binds 1 [4Fe-4S] cluster. The cluster is coordinated with 3 cysteines and an exchangeable S-adenosyl-L-methionine.</text>
</comment>
<dbReference type="GO" id="GO:0051539">
    <property type="term" value="F:4 iron, 4 sulfur cluster binding"/>
    <property type="evidence" value="ECO:0007669"/>
    <property type="project" value="UniProtKB-KW"/>
</dbReference>
<feature type="binding site" evidence="15">
    <location>
        <position position="143"/>
    </location>
    <ligand>
        <name>S-adenosyl-L-methionine</name>
        <dbReference type="ChEBI" id="CHEBI:59789"/>
        <label>1</label>
    </ligand>
</feature>
<dbReference type="Gene3D" id="3.20.20.70">
    <property type="entry name" value="Aldolase class I"/>
    <property type="match status" value="1"/>
</dbReference>
<gene>
    <name evidence="18" type="ORF">A11Q_1671</name>
</gene>
<dbReference type="PIRSF" id="PIRSF000167">
    <property type="entry name" value="HemN"/>
    <property type="match status" value="1"/>
</dbReference>
<dbReference type="PANTHER" id="PTHR13932:SF6">
    <property type="entry name" value="OXYGEN-INDEPENDENT COPROPORPHYRINOGEN III OXIDASE"/>
    <property type="match status" value="1"/>
</dbReference>
<dbReference type="EC" id="1.3.98.3" evidence="14"/>
<feature type="binding site" evidence="16">
    <location>
        <position position="57"/>
    </location>
    <ligand>
        <name>[4Fe-4S] cluster</name>
        <dbReference type="ChEBI" id="CHEBI:49883"/>
        <note>4Fe-4S-S-AdoMet</note>
    </ligand>
</feature>
<evidence type="ECO:0000256" key="8">
    <source>
        <dbReference type="ARBA" id="ARBA00022723"/>
    </source>
</evidence>
<dbReference type="SUPFAM" id="SSF102114">
    <property type="entry name" value="Radical SAM enzymes"/>
    <property type="match status" value="1"/>
</dbReference>
<reference evidence="18 19" key="1">
    <citation type="journal article" date="2013" name="ISME J.">
        <title>By their genes ye shall know them: genomic signatures of predatory bacteria.</title>
        <authorList>
            <person name="Pasternak Z."/>
            <person name="Pietrokovski S."/>
            <person name="Rotem O."/>
            <person name="Gophna U."/>
            <person name="Lurie-Weinberger M.N."/>
            <person name="Jurkevitch E."/>
        </authorList>
    </citation>
    <scope>NUCLEOTIDE SEQUENCE [LARGE SCALE GENOMIC DNA]</scope>
    <source>
        <strain evidence="18 19">JSS</strain>
    </source>
</reference>
<dbReference type="SFLD" id="SFLDG01065">
    <property type="entry name" value="anaerobic_coproporphyrinogen-I"/>
    <property type="match status" value="1"/>
</dbReference>
<keyword evidence="6 14" id="KW-0963">Cytoplasm</keyword>
<dbReference type="GO" id="GO:0005737">
    <property type="term" value="C:cytoplasm"/>
    <property type="evidence" value="ECO:0007669"/>
    <property type="project" value="UniProtKB-SubCell"/>
</dbReference>
<keyword evidence="11 14" id="KW-0411">Iron-sulfur</keyword>
<feature type="binding site" evidence="15">
    <location>
        <position position="110"/>
    </location>
    <ligand>
        <name>S-adenosyl-L-methionine</name>
        <dbReference type="ChEBI" id="CHEBI:59789"/>
        <label>1</label>
    </ligand>
</feature>
<evidence type="ECO:0000256" key="14">
    <source>
        <dbReference type="PIRNR" id="PIRNR000167"/>
    </source>
</evidence>
<dbReference type="NCBIfam" id="TIGR00538">
    <property type="entry name" value="hemN"/>
    <property type="match status" value="1"/>
</dbReference>
<protein>
    <recommendedName>
        <fullName evidence="14">Coproporphyrinogen-III oxidase</fullName>
        <ecNumber evidence="14">1.3.98.3</ecNumber>
    </recommendedName>
</protein>
<comment type="catalytic activity">
    <reaction evidence="13 14">
        <text>coproporphyrinogen III + 2 S-adenosyl-L-methionine = protoporphyrinogen IX + 2 5'-deoxyadenosine + 2 L-methionine + 2 CO2</text>
        <dbReference type="Rhea" id="RHEA:15425"/>
        <dbReference type="ChEBI" id="CHEBI:16526"/>
        <dbReference type="ChEBI" id="CHEBI:17319"/>
        <dbReference type="ChEBI" id="CHEBI:57307"/>
        <dbReference type="ChEBI" id="CHEBI:57309"/>
        <dbReference type="ChEBI" id="CHEBI:57844"/>
        <dbReference type="ChEBI" id="CHEBI:59789"/>
        <dbReference type="EC" id="1.3.98.3"/>
    </reaction>
</comment>
<evidence type="ECO:0000256" key="7">
    <source>
        <dbReference type="ARBA" id="ARBA00022691"/>
    </source>
</evidence>